<organism evidence="2 3">
    <name type="scientific">Armillaria gallica</name>
    <name type="common">Bulbous honey fungus</name>
    <name type="synonym">Armillaria bulbosa</name>
    <dbReference type="NCBI Taxonomy" id="47427"/>
    <lineage>
        <taxon>Eukaryota</taxon>
        <taxon>Fungi</taxon>
        <taxon>Dikarya</taxon>
        <taxon>Basidiomycota</taxon>
        <taxon>Agaricomycotina</taxon>
        <taxon>Agaricomycetes</taxon>
        <taxon>Agaricomycetidae</taxon>
        <taxon>Agaricales</taxon>
        <taxon>Marasmiineae</taxon>
        <taxon>Physalacriaceae</taxon>
        <taxon>Armillaria</taxon>
    </lineage>
</organism>
<sequence>MTPDIVCMIFLLFKIVSGELFTIVHVLYAFDLVIAFDYPFGIHLLMHSFLDHHHDKLTVLFNDVVASIRSSKFYWAMLLNLYTVYLMWAHHQFELCMWKMVLSTSQAFLKMTPMMRDWLACWVSTMDMKMGTKLKEGHGHDNNITAMSGYGVAMEESKGLIRPTAWQGVSVMPDSPY</sequence>
<dbReference type="EMBL" id="KZ293653">
    <property type="protein sequence ID" value="PBK94919.1"/>
    <property type="molecule type" value="Genomic_DNA"/>
</dbReference>
<proteinExistence type="predicted"/>
<evidence type="ECO:0000313" key="2">
    <source>
        <dbReference type="EMBL" id="PBK94919.1"/>
    </source>
</evidence>
<feature type="transmembrane region" description="Helical" evidence="1">
    <location>
        <begin position="7"/>
        <end position="30"/>
    </location>
</feature>
<accession>A0A2H3DI86</accession>
<protein>
    <submittedName>
        <fullName evidence="2">Uncharacterized protein</fullName>
    </submittedName>
</protein>
<dbReference type="AlphaFoldDB" id="A0A2H3DI86"/>
<gene>
    <name evidence="2" type="ORF">ARMGADRAFT_1078792</name>
</gene>
<keyword evidence="1" id="KW-0812">Transmembrane</keyword>
<reference evidence="3" key="1">
    <citation type="journal article" date="2017" name="Nat. Ecol. Evol.">
        <title>Genome expansion and lineage-specific genetic innovations in the forest pathogenic fungi Armillaria.</title>
        <authorList>
            <person name="Sipos G."/>
            <person name="Prasanna A.N."/>
            <person name="Walter M.C."/>
            <person name="O'Connor E."/>
            <person name="Balint B."/>
            <person name="Krizsan K."/>
            <person name="Kiss B."/>
            <person name="Hess J."/>
            <person name="Varga T."/>
            <person name="Slot J."/>
            <person name="Riley R."/>
            <person name="Boka B."/>
            <person name="Rigling D."/>
            <person name="Barry K."/>
            <person name="Lee J."/>
            <person name="Mihaltcheva S."/>
            <person name="LaButti K."/>
            <person name="Lipzen A."/>
            <person name="Waldron R."/>
            <person name="Moloney N.M."/>
            <person name="Sperisen C."/>
            <person name="Kredics L."/>
            <person name="Vagvoelgyi C."/>
            <person name="Patrignani A."/>
            <person name="Fitzpatrick D."/>
            <person name="Nagy I."/>
            <person name="Doyle S."/>
            <person name="Anderson J.B."/>
            <person name="Grigoriev I.V."/>
            <person name="Gueldener U."/>
            <person name="Muensterkoetter M."/>
            <person name="Nagy L.G."/>
        </authorList>
    </citation>
    <scope>NUCLEOTIDE SEQUENCE [LARGE SCALE GENOMIC DNA]</scope>
    <source>
        <strain evidence="3">Ar21-2</strain>
    </source>
</reference>
<keyword evidence="1" id="KW-1133">Transmembrane helix</keyword>
<dbReference type="Proteomes" id="UP000217790">
    <property type="component" value="Unassembled WGS sequence"/>
</dbReference>
<name>A0A2H3DI86_ARMGA</name>
<keyword evidence="3" id="KW-1185">Reference proteome</keyword>
<evidence type="ECO:0000313" key="3">
    <source>
        <dbReference type="Proteomes" id="UP000217790"/>
    </source>
</evidence>
<keyword evidence="1" id="KW-0472">Membrane</keyword>
<feature type="transmembrane region" description="Helical" evidence="1">
    <location>
        <begin position="73"/>
        <end position="90"/>
    </location>
</feature>
<dbReference type="InParanoid" id="A0A2H3DI86"/>
<evidence type="ECO:0000256" key="1">
    <source>
        <dbReference type="SAM" id="Phobius"/>
    </source>
</evidence>